<dbReference type="InterPro" id="IPR001387">
    <property type="entry name" value="Cro/C1-type_HTH"/>
</dbReference>
<name>A0A395V908_9FIRM</name>
<evidence type="ECO:0000313" key="3">
    <source>
        <dbReference type="Proteomes" id="UP000266172"/>
    </source>
</evidence>
<evidence type="ECO:0000313" key="2">
    <source>
        <dbReference type="EMBL" id="RGS41873.1"/>
    </source>
</evidence>
<dbReference type="InterPro" id="IPR010744">
    <property type="entry name" value="Phage_CI_N"/>
</dbReference>
<dbReference type="Pfam" id="PF07022">
    <property type="entry name" value="Phage_CI_repr"/>
    <property type="match status" value="1"/>
</dbReference>
<dbReference type="GO" id="GO:0045892">
    <property type="term" value="P:negative regulation of DNA-templated transcription"/>
    <property type="evidence" value="ECO:0007669"/>
    <property type="project" value="InterPro"/>
</dbReference>
<dbReference type="Proteomes" id="UP000266172">
    <property type="component" value="Unassembled WGS sequence"/>
</dbReference>
<gene>
    <name evidence="2" type="ORF">DWX93_00600</name>
</gene>
<proteinExistence type="predicted"/>
<dbReference type="RefSeq" id="WP_117483430.1">
    <property type="nucleotide sequence ID" value="NZ_QRVL01000001.1"/>
</dbReference>
<dbReference type="Gene3D" id="1.10.260.40">
    <property type="entry name" value="lambda repressor-like DNA-binding domains"/>
    <property type="match status" value="1"/>
</dbReference>
<dbReference type="AlphaFoldDB" id="A0A395V908"/>
<sequence>MEIIERITETLEKRDKKATDLCDRLGIRTSTMSTWKTRNSDPPAKYIKPIADFLGVSVHYLLTGEEAPARKLTTAEEDELLDLYRALPENKKFEFIGELKGFLKAYTESQKYLDKEKRLSV</sequence>
<feature type="domain" description="HTH cro/C1-type" evidence="1">
    <location>
        <begin position="7"/>
        <end position="61"/>
    </location>
</feature>
<organism evidence="2 3">
    <name type="scientific">Roseburia hominis</name>
    <dbReference type="NCBI Taxonomy" id="301301"/>
    <lineage>
        <taxon>Bacteria</taxon>
        <taxon>Bacillati</taxon>
        <taxon>Bacillota</taxon>
        <taxon>Clostridia</taxon>
        <taxon>Lachnospirales</taxon>
        <taxon>Lachnospiraceae</taxon>
        <taxon>Roseburia</taxon>
    </lineage>
</organism>
<reference evidence="2 3" key="1">
    <citation type="submission" date="2018-08" db="EMBL/GenBank/DDBJ databases">
        <title>A genome reference for cultivated species of the human gut microbiota.</title>
        <authorList>
            <person name="Zou Y."/>
            <person name="Xue W."/>
            <person name="Luo G."/>
        </authorList>
    </citation>
    <scope>NUCLEOTIDE SEQUENCE [LARGE SCALE GENOMIC DNA]</scope>
    <source>
        <strain evidence="2 3">AF22-12AC</strain>
    </source>
</reference>
<dbReference type="CDD" id="cd00093">
    <property type="entry name" value="HTH_XRE"/>
    <property type="match status" value="1"/>
</dbReference>
<dbReference type="GO" id="GO:0003677">
    <property type="term" value="F:DNA binding"/>
    <property type="evidence" value="ECO:0007669"/>
    <property type="project" value="InterPro"/>
</dbReference>
<dbReference type="EMBL" id="QRVL01000001">
    <property type="protein sequence ID" value="RGS41873.1"/>
    <property type="molecule type" value="Genomic_DNA"/>
</dbReference>
<dbReference type="SUPFAM" id="SSF47413">
    <property type="entry name" value="lambda repressor-like DNA-binding domains"/>
    <property type="match status" value="1"/>
</dbReference>
<dbReference type="PROSITE" id="PS50943">
    <property type="entry name" value="HTH_CROC1"/>
    <property type="match status" value="1"/>
</dbReference>
<protein>
    <recommendedName>
        <fullName evidence="1">HTH cro/C1-type domain-containing protein</fullName>
    </recommendedName>
</protein>
<evidence type="ECO:0000259" key="1">
    <source>
        <dbReference type="PROSITE" id="PS50943"/>
    </source>
</evidence>
<dbReference type="InterPro" id="IPR010982">
    <property type="entry name" value="Lambda_DNA-bd_dom_sf"/>
</dbReference>
<dbReference type="SMART" id="SM00530">
    <property type="entry name" value="HTH_XRE"/>
    <property type="match status" value="1"/>
</dbReference>
<accession>A0A395V908</accession>
<comment type="caution">
    <text evidence="2">The sequence shown here is derived from an EMBL/GenBank/DDBJ whole genome shotgun (WGS) entry which is preliminary data.</text>
</comment>